<sequence length="282" mass="31843">MKGTFVVTIVLALICNSVQEISDLESMENVKHACDSKTSMCFRFFPQQNKNWFKAKEFCETFGDVDGQLAVVNAGGISKRIRRYINNNVQLQDPNGNGYWIDGNDQQNEVTTTTDEPDTTTTTDEPDTTTTTCEPDTTTTDEPDTTTTTTDEPDTTTTTTDEPVPQLPDTWTKRNWHSAQSSRCTVNLIVPDAITNAIIVAMISTDENYNGGYWIGVYYSGSGFTAWNGQPLMYTNWFTEPSNTQQNNKCVEIRYGSFCHRYQNYEWEPFVTNGTCFNSYMS</sequence>
<dbReference type="Proteomes" id="UP000694865">
    <property type="component" value="Unplaced"/>
</dbReference>
<protein>
    <submittedName>
        <fullName evidence="5">Uncharacterized protein LOC100376480</fullName>
    </submittedName>
</protein>
<feature type="compositionally biased region" description="Low complexity" evidence="1">
    <location>
        <begin position="111"/>
        <end position="138"/>
    </location>
</feature>
<organism evidence="4 5">
    <name type="scientific">Saccoglossus kowalevskii</name>
    <name type="common">Acorn worm</name>
    <dbReference type="NCBI Taxonomy" id="10224"/>
    <lineage>
        <taxon>Eukaryota</taxon>
        <taxon>Metazoa</taxon>
        <taxon>Hemichordata</taxon>
        <taxon>Enteropneusta</taxon>
        <taxon>Harrimaniidae</taxon>
        <taxon>Saccoglossus</taxon>
    </lineage>
</organism>
<proteinExistence type="predicted"/>
<name>A0ABM0MIC8_SACKO</name>
<keyword evidence="4" id="KW-1185">Reference proteome</keyword>
<evidence type="ECO:0000259" key="3">
    <source>
        <dbReference type="PROSITE" id="PS50041"/>
    </source>
</evidence>
<evidence type="ECO:0000313" key="5">
    <source>
        <dbReference type="RefSeq" id="XP_006819769.1"/>
    </source>
</evidence>
<dbReference type="PROSITE" id="PS50041">
    <property type="entry name" value="C_TYPE_LECTIN_2"/>
    <property type="match status" value="1"/>
</dbReference>
<feature type="compositionally biased region" description="Low complexity" evidence="1">
    <location>
        <begin position="145"/>
        <end position="163"/>
    </location>
</feature>
<feature type="domain" description="C-type lectin" evidence="3">
    <location>
        <begin position="213"/>
        <end position="268"/>
    </location>
</feature>
<dbReference type="InterPro" id="IPR016186">
    <property type="entry name" value="C-type_lectin-like/link_sf"/>
</dbReference>
<reference evidence="5" key="1">
    <citation type="submission" date="2025-08" db="UniProtKB">
        <authorList>
            <consortium name="RefSeq"/>
        </authorList>
    </citation>
    <scope>IDENTIFICATION</scope>
    <source>
        <tissue evidence="5">Testes</tissue>
    </source>
</reference>
<dbReference type="Pfam" id="PF00059">
    <property type="entry name" value="Lectin_C"/>
    <property type="match status" value="1"/>
</dbReference>
<evidence type="ECO:0000313" key="4">
    <source>
        <dbReference type="Proteomes" id="UP000694865"/>
    </source>
</evidence>
<evidence type="ECO:0000256" key="1">
    <source>
        <dbReference type="SAM" id="MobiDB-lite"/>
    </source>
</evidence>
<dbReference type="SUPFAM" id="SSF56436">
    <property type="entry name" value="C-type lectin-like"/>
    <property type="match status" value="2"/>
</dbReference>
<dbReference type="Gene3D" id="3.10.100.10">
    <property type="entry name" value="Mannose-Binding Protein A, subunit A"/>
    <property type="match status" value="2"/>
</dbReference>
<feature type="chain" id="PRO_5047159383" evidence="2">
    <location>
        <begin position="21"/>
        <end position="282"/>
    </location>
</feature>
<keyword evidence="2" id="KW-0732">Signal</keyword>
<feature type="signal peptide" evidence="2">
    <location>
        <begin position="1"/>
        <end position="20"/>
    </location>
</feature>
<feature type="region of interest" description="Disordered" evidence="1">
    <location>
        <begin position="94"/>
        <end position="175"/>
    </location>
</feature>
<dbReference type="GeneID" id="100376480"/>
<evidence type="ECO:0000256" key="2">
    <source>
        <dbReference type="SAM" id="SignalP"/>
    </source>
</evidence>
<dbReference type="InterPro" id="IPR001304">
    <property type="entry name" value="C-type_lectin-like"/>
</dbReference>
<dbReference type="InterPro" id="IPR016187">
    <property type="entry name" value="CTDL_fold"/>
</dbReference>
<accession>A0ABM0MIC8</accession>
<gene>
    <name evidence="5" type="primary">LOC100376480</name>
</gene>
<dbReference type="CDD" id="cd00037">
    <property type="entry name" value="CLECT"/>
    <property type="match status" value="2"/>
</dbReference>
<dbReference type="RefSeq" id="XP_006819769.1">
    <property type="nucleotide sequence ID" value="XM_006819706.1"/>
</dbReference>